<dbReference type="GO" id="GO:0005886">
    <property type="term" value="C:plasma membrane"/>
    <property type="evidence" value="ECO:0007669"/>
    <property type="project" value="TreeGrafter"/>
</dbReference>
<evidence type="ECO:0000259" key="7">
    <source>
        <dbReference type="PROSITE" id="PS52019"/>
    </source>
</evidence>
<keyword evidence="3" id="KW-0808">Transferase</keyword>
<dbReference type="PROSITE" id="PS52004">
    <property type="entry name" value="KS3_2"/>
    <property type="match status" value="1"/>
</dbReference>
<dbReference type="InterPro" id="IPR057326">
    <property type="entry name" value="KR_dom"/>
</dbReference>
<dbReference type="PROSITE" id="PS50075">
    <property type="entry name" value="CARRIER"/>
    <property type="match status" value="1"/>
</dbReference>
<keyword evidence="2" id="KW-0597">Phosphoprotein</keyword>
<dbReference type="GO" id="GO:0005737">
    <property type="term" value="C:cytoplasm"/>
    <property type="evidence" value="ECO:0007669"/>
    <property type="project" value="TreeGrafter"/>
</dbReference>
<dbReference type="CDD" id="cd00833">
    <property type="entry name" value="PKS"/>
    <property type="match status" value="1"/>
</dbReference>
<dbReference type="SUPFAM" id="SSF53901">
    <property type="entry name" value="Thiolase-like"/>
    <property type="match status" value="1"/>
</dbReference>
<dbReference type="Pfam" id="PF00109">
    <property type="entry name" value="ketoacyl-synt"/>
    <property type="match status" value="1"/>
</dbReference>
<dbReference type="GO" id="GO:0004312">
    <property type="term" value="F:fatty acid synthase activity"/>
    <property type="evidence" value="ECO:0007669"/>
    <property type="project" value="TreeGrafter"/>
</dbReference>
<feature type="domain" description="PKS/mFAS DH" evidence="7">
    <location>
        <begin position="669"/>
        <end position="968"/>
    </location>
</feature>
<feature type="domain" description="Ketosynthase family 3 (KS3)" evidence="6">
    <location>
        <begin position="30"/>
        <end position="453"/>
    </location>
</feature>
<feature type="active site" description="Proton donor; for dehydratase activity" evidence="4">
    <location>
        <position position="881"/>
    </location>
</feature>
<dbReference type="InterPro" id="IPR009081">
    <property type="entry name" value="PP-bd_ACP"/>
</dbReference>
<evidence type="ECO:0000259" key="5">
    <source>
        <dbReference type="PROSITE" id="PS50075"/>
    </source>
</evidence>
<sequence length="1602" mass="178528">MLEFTKFSKTQIPSPNKIQIIEENAEISNEKDIAIIGLALQFSSAETPEQYWNGICNKTDFVTKMSSERLKDTKKTLAILNYSAEGIEDGEAAYLNEIDKFDYAFFRISPREAALMDPNQRLFLQNAWHAVENAGYGNKQLYGSRTGIFIGHGAESEYKQLISALEPSALAQAVPGNVKPIIAGRLAYILDLHGPNMLVDTTCSSSLVAVHLACKSLLGGECDMAIAGGVQLHIAPVRHAEIGIEASDGRARSFDDHSDGTGTGEGLGTVILKPLNAAIRDKDHIYAVIKGSAVNHDGNSNGITAPNARAQEDVILRAWKDAAIDPETITLWEAHGTGTKLGDPIEIDGIRRAFSKYTDKKGFCAIGSVKSNIGHLDHSAGIAGLIKGVLALHHKTLPPALHFGKPNRKISFEDSPVYINDQEIPWETDQLPRRCGISSFGISGTNCHLILEEAPAAKTVNSAAAASKHIPRIFTLSAKSQKSLIAYIKSFIDFLKAEDLENSESAFADLCYSINTGRGHLAFRLAVIAENPMELAAKLSDTLYNLLNDPTHKLQAPGNVYYSEHRVVPEDREALAEGELTERKASQLGSNALKWIHLLHNGSNQSEVLDQICQIYMEGASIEWNSLYIHEQRNRRPLPVYPFERTRCWIEKSDLYSAVHLRNVNLNPFPLLDSYITSTIDSDIFHTEMNVQSKWLLDEHRIGGKAFLVGTAYLEIVSEALRIKLGISHILDVLEFQDIVFLTPMIMVEEETREIQTILIKTATAETLQFFTASRLKVNKEILPIEPVNEWIKHVEGKVVITKVNKDKKIRVSDLLSDIEATVIIPDFEKYNDNTVFEFGPRWRNISEMHVGDLEIIAKIEIPQAFVNEVSSYMLYPPLLDNALATIPLIEKALGSDSNRIFLPFSYKGIRIFHPLPGLFYSHVRLNGEITEKSELLSFDVTIMASTGEVIAEIDQYSLKKVSNTFWENKEATYYGIKWVEYPRISNSRNTGQDYKQIWIVGGESEVAEELRFLMESSGHSITVTRIDKLKIRETYIEIPAEVQIIVYLGEETPPNSDLFEIRDQLLKGTEAFFQLIKALLASGLNQVIQIAIVSSEVNAVDGLEKILRPQHAATFGLGKVVREEYPNLVCRGIDRDKETALHVISAEILDPSEMYSVAFRKGVRYTEQFSIKSVEKINRKIRQGGTYFITGGLSGIGLEIGKALAAEHKVNLVLIGRRALPPRGKWSQIIAAGNEMELIKRIQGIYDIEANGSLVEIYSGDVADYNQLEFIFASARSKFGKINGIIHSAGIAGKGFLIHKSYEELNQIWAPKILGTVFLDQLSLADELDFFICFSSNTTLMGIPGQGDYTAGNAFQDAYSSYQQLQGRSALTINWPAWKETGMAFDQNVLEDTLFRSLRTVDGIRHFFQLLGQVTNRYIVGEILYEGSIHGKTIMDALIKLEPGILNEIEKNRRNQTKLTALSTLRTNGKSSLIGRNSENYSALEYQIADIWNEILGLAVIHAYDSFFEIGGDSIMVTKIHRLLDQQHPGVITVADLFTFTTISQIAAHIEKQIKHPHKDQESNSVKDSIQAILDQLVVGNMDVNQALAKYNSIEMHYIPK</sequence>
<dbReference type="PANTHER" id="PTHR43775:SF37">
    <property type="entry name" value="SI:DKEY-61P9.11"/>
    <property type="match status" value="1"/>
</dbReference>
<feature type="region of interest" description="C-terminal hotdog fold" evidence="4">
    <location>
        <begin position="820"/>
        <end position="968"/>
    </location>
</feature>
<dbReference type="InterPro" id="IPR032821">
    <property type="entry name" value="PKS_assoc"/>
</dbReference>
<dbReference type="Pfam" id="PF14765">
    <property type="entry name" value="PS-DH"/>
    <property type="match status" value="1"/>
</dbReference>
<evidence type="ECO:0000313" key="8">
    <source>
        <dbReference type="EMBL" id="QGQ96120.1"/>
    </source>
</evidence>
<feature type="region of interest" description="N-terminal hotdog fold" evidence="4">
    <location>
        <begin position="669"/>
        <end position="806"/>
    </location>
</feature>
<evidence type="ECO:0000256" key="3">
    <source>
        <dbReference type="ARBA" id="ARBA00022679"/>
    </source>
</evidence>
<dbReference type="SUPFAM" id="SSF47336">
    <property type="entry name" value="ACP-like"/>
    <property type="match status" value="1"/>
</dbReference>
<feature type="domain" description="Carrier" evidence="5">
    <location>
        <begin position="1480"/>
        <end position="1555"/>
    </location>
</feature>
<dbReference type="InterPro" id="IPR049552">
    <property type="entry name" value="PKS_DH_N"/>
</dbReference>
<dbReference type="InterPro" id="IPR014030">
    <property type="entry name" value="Ketoacyl_synth_N"/>
</dbReference>
<dbReference type="Gene3D" id="3.40.47.10">
    <property type="match status" value="1"/>
</dbReference>
<dbReference type="SMART" id="SM00825">
    <property type="entry name" value="PKS_KS"/>
    <property type="match status" value="1"/>
</dbReference>
<dbReference type="Pfam" id="PF21089">
    <property type="entry name" value="PKS_DH_N"/>
    <property type="match status" value="1"/>
</dbReference>
<dbReference type="Gene3D" id="1.10.1240.100">
    <property type="match status" value="1"/>
</dbReference>
<keyword evidence="1" id="KW-0596">Phosphopantetheine</keyword>
<dbReference type="InterPro" id="IPR036291">
    <property type="entry name" value="NAD(P)-bd_dom_sf"/>
</dbReference>
<dbReference type="Pfam" id="PF00550">
    <property type="entry name" value="PP-binding"/>
    <property type="match status" value="1"/>
</dbReference>
<dbReference type="EMBL" id="CP034235">
    <property type="protein sequence ID" value="QGQ96120.1"/>
    <property type="molecule type" value="Genomic_DNA"/>
</dbReference>
<dbReference type="Proteomes" id="UP000426246">
    <property type="component" value="Chromosome"/>
</dbReference>
<dbReference type="Pfam" id="PF02801">
    <property type="entry name" value="Ketoacyl-synt_C"/>
    <property type="match status" value="1"/>
</dbReference>
<protein>
    <submittedName>
        <fullName evidence="8">SDR family oxidoreductase</fullName>
    </submittedName>
</protein>
<dbReference type="InterPro" id="IPR036736">
    <property type="entry name" value="ACP-like_sf"/>
</dbReference>
<dbReference type="InterPro" id="IPR049900">
    <property type="entry name" value="PKS_mFAS_DH"/>
</dbReference>
<dbReference type="InterPro" id="IPR013968">
    <property type="entry name" value="PKS_KR"/>
</dbReference>
<evidence type="ECO:0000256" key="1">
    <source>
        <dbReference type="ARBA" id="ARBA00022450"/>
    </source>
</evidence>
<dbReference type="GO" id="GO:0006633">
    <property type="term" value="P:fatty acid biosynthetic process"/>
    <property type="evidence" value="ECO:0007669"/>
    <property type="project" value="TreeGrafter"/>
</dbReference>
<keyword evidence="9" id="KW-1185">Reference proteome</keyword>
<name>A0A6B8RIN6_9BACL</name>
<feature type="active site" description="Proton acceptor; for dehydratase activity" evidence="4">
    <location>
        <position position="700"/>
    </location>
</feature>
<dbReference type="InterPro" id="IPR049551">
    <property type="entry name" value="PKS_DH_C"/>
</dbReference>
<proteinExistence type="predicted"/>
<reference evidence="9" key="1">
    <citation type="submission" date="2018-11" db="EMBL/GenBank/DDBJ databases">
        <title>Complete genome sequence of Paenibacillus sp. ML311-T8.</title>
        <authorList>
            <person name="Nam Y.-D."/>
            <person name="Kang J."/>
            <person name="Chung W.-H."/>
            <person name="Park Y.S."/>
        </authorList>
    </citation>
    <scope>NUCLEOTIDE SEQUENCE [LARGE SCALE GENOMIC DNA]</scope>
    <source>
        <strain evidence="9">ML311-T8</strain>
    </source>
</reference>
<dbReference type="PROSITE" id="PS52019">
    <property type="entry name" value="PKS_MFAS_DH"/>
    <property type="match status" value="1"/>
</dbReference>
<accession>A0A6B8RIN6</accession>
<dbReference type="KEGG" id="ppsc:EHS13_15175"/>
<dbReference type="InterPro" id="IPR050091">
    <property type="entry name" value="PKS_NRPS_Biosynth_Enz"/>
</dbReference>
<dbReference type="Gene3D" id="3.40.50.720">
    <property type="entry name" value="NAD(P)-binding Rossmann-like Domain"/>
    <property type="match status" value="1"/>
</dbReference>
<evidence type="ECO:0000256" key="2">
    <source>
        <dbReference type="ARBA" id="ARBA00022553"/>
    </source>
</evidence>
<dbReference type="Pfam" id="PF16197">
    <property type="entry name" value="KAsynt_C_assoc"/>
    <property type="match status" value="1"/>
</dbReference>
<dbReference type="CDD" id="cd08953">
    <property type="entry name" value="KR_2_SDR_x"/>
    <property type="match status" value="1"/>
</dbReference>
<dbReference type="InterPro" id="IPR016039">
    <property type="entry name" value="Thiolase-like"/>
</dbReference>
<dbReference type="InterPro" id="IPR042104">
    <property type="entry name" value="PKS_dehydratase_sf"/>
</dbReference>
<dbReference type="InterPro" id="IPR014031">
    <property type="entry name" value="Ketoacyl_synth_C"/>
</dbReference>
<dbReference type="SMART" id="SM00822">
    <property type="entry name" value="PKS_KR"/>
    <property type="match status" value="1"/>
</dbReference>
<dbReference type="RefSeq" id="WP_155701158.1">
    <property type="nucleotide sequence ID" value="NZ_CP034235.1"/>
</dbReference>
<dbReference type="GO" id="GO:0071770">
    <property type="term" value="P:DIM/DIP cell wall layer assembly"/>
    <property type="evidence" value="ECO:0007669"/>
    <property type="project" value="TreeGrafter"/>
</dbReference>
<dbReference type="OrthoDB" id="9765680at2"/>
<gene>
    <name evidence="8" type="ORF">EHS13_15175</name>
</gene>
<dbReference type="Pfam" id="PF08659">
    <property type="entry name" value="KR"/>
    <property type="match status" value="1"/>
</dbReference>
<dbReference type="Gene3D" id="1.10.1200.10">
    <property type="entry name" value="ACP-like"/>
    <property type="match status" value="1"/>
</dbReference>
<dbReference type="Gene3D" id="3.10.129.110">
    <property type="entry name" value="Polyketide synthase dehydratase"/>
    <property type="match status" value="1"/>
</dbReference>
<dbReference type="PANTHER" id="PTHR43775">
    <property type="entry name" value="FATTY ACID SYNTHASE"/>
    <property type="match status" value="1"/>
</dbReference>
<organism evidence="8 9">
    <name type="scientific">Paenibacillus psychroresistens</name>
    <dbReference type="NCBI Taxonomy" id="1778678"/>
    <lineage>
        <taxon>Bacteria</taxon>
        <taxon>Bacillati</taxon>
        <taxon>Bacillota</taxon>
        <taxon>Bacilli</taxon>
        <taxon>Bacillales</taxon>
        <taxon>Paenibacillaceae</taxon>
        <taxon>Paenibacillus</taxon>
    </lineage>
</organism>
<dbReference type="InterPro" id="IPR020841">
    <property type="entry name" value="PKS_Beta-ketoAc_synthase_dom"/>
</dbReference>
<evidence type="ECO:0000256" key="4">
    <source>
        <dbReference type="PROSITE-ProRule" id="PRU01363"/>
    </source>
</evidence>
<dbReference type="SUPFAM" id="SSF51735">
    <property type="entry name" value="NAD(P)-binding Rossmann-fold domains"/>
    <property type="match status" value="2"/>
</dbReference>
<evidence type="ECO:0000313" key="9">
    <source>
        <dbReference type="Proteomes" id="UP000426246"/>
    </source>
</evidence>
<evidence type="ECO:0000259" key="6">
    <source>
        <dbReference type="PROSITE" id="PS52004"/>
    </source>
</evidence>